<proteinExistence type="predicted"/>
<dbReference type="Proteomes" id="UP000095192">
    <property type="component" value="Unassembled WGS sequence"/>
</dbReference>
<sequence length="358" mass="36314">MFLHSALLVFDSPDPSDSRPVTASSPLAPELLAALEHELVCIDDFTASRESADEKGDRAGDFFFPLEWHFPSPTSKAAATCTGGGAGGTGVASSGANSAANPAKREEDALAAMAASPAAHSGSPSHGLAAAQQGDVSPAHQAAAAQGTPINAARAATGHVAGREEASSESCGGDTAGEATEAGSAGTTQEQQREEASQPARGRPWFSESLFVDAAAARVAAAGAATAAATAADPGGWAEDNSWGFRGYSSQLIGRLRQNAQKGQGHMDSSRSGSPLHHPTALLRISFKKASGHVRLPLELRLQSEAAGAEDVDPGTMLPAPKGWRVLLQAAAAALSISSLSQALGGVAFHGQSPMRLL</sequence>
<dbReference type="VEuPathDB" id="ToxoDB:cyc_04973"/>
<comment type="caution">
    <text evidence="2">The sequence shown here is derived from an EMBL/GenBank/DDBJ whole genome shotgun (WGS) entry which is preliminary data.</text>
</comment>
<dbReference type="AlphaFoldDB" id="A0A1D3CXI6"/>
<feature type="region of interest" description="Disordered" evidence="1">
    <location>
        <begin position="75"/>
        <end position="204"/>
    </location>
</feature>
<feature type="compositionally biased region" description="Low complexity" evidence="1">
    <location>
        <begin position="172"/>
        <end position="188"/>
    </location>
</feature>
<name>A0A1D3CXI6_9EIME</name>
<dbReference type="InParanoid" id="A0A1D3CXI6"/>
<feature type="compositionally biased region" description="Low complexity" evidence="1">
    <location>
        <begin position="91"/>
        <end position="100"/>
    </location>
</feature>
<keyword evidence="3" id="KW-1185">Reference proteome</keyword>
<evidence type="ECO:0000313" key="3">
    <source>
        <dbReference type="Proteomes" id="UP000095192"/>
    </source>
</evidence>
<accession>A0A1D3CXI6</accession>
<evidence type="ECO:0000256" key="1">
    <source>
        <dbReference type="SAM" id="MobiDB-lite"/>
    </source>
</evidence>
<gene>
    <name evidence="2" type="ORF">cyc_04973</name>
</gene>
<organism evidence="2 3">
    <name type="scientific">Cyclospora cayetanensis</name>
    <dbReference type="NCBI Taxonomy" id="88456"/>
    <lineage>
        <taxon>Eukaryota</taxon>
        <taxon>Sar</taxon>
        <taxon>Alveolata</taxon>
        <taxon>Apicomplexa</taxon>
        <taxon>Conoidasida</taxon>
        <taxon>Coccidia</taxon>
        <taxon>Eucoccidiorida</taxon>
        <taxon>Eimeriorina</taxon>
        <taxon>Eimeriidae</taxon>
        <taxon>Cyclospora</taxon>
    </lineage>
</organism>
<reference evidence="2 3" key="1">
    <citation type="journal article" date="2016" name="BMC Genomics">
        <title>Comparative genomics reveals Cyclospora cayetanensis possesses coccidia-like metabolism and invasion components but unique surface antigens.</title>
        <authorList>
            <person name="Liu S."/>
            <person name="Wang L."/>
            <person name="Zheng H."/>
            <person name="Xu Z."/>
            <person name="Roellig D.M."/>
            <person name="Li N."/>
            <person name="Frace M.A."/>
            <person name="Tang K."/>
            <person name="Arrowood M.J."/>
            <person name="Moss D.M."/>
            <person name="Zhang L."/>
            <person name="Feng Y."/>
            <person name="Xiao L."/>
        </authorList>
    </citation>
    <scope>NUCLEOTIDE SEQUENCE [LARGE SCALE GENOMIC DNA]</scope>
    <source>
        <strain evidence="2 3">CHN_HEN01</strain>
    </source>
</reference>
<evidence type="ECO:0000313" key="2">
    <source>
        <dbReference type="EMBL" id="OEH75891.1"/>
    </source>
</evidence>
<dbReference type="EMBL" id="JROU02001595">
    <property type="protein sequence ID" value="OEH75891.1"/>
    <property type="molecule type" value="Genomic_DNA"/>
</dbReference>
<feature type="compositionally biased region" description="Low complexity" evidence="1">
    <location>
        <begin position="110"/>
        <end position="127"/>
    </location>
</feature>
<protein>
    <submittedName>
        <fullName evidence="2">RNA pseudouridine synthase domain-containing protein</fullName>
    </submittedName>
</protein>